<dbReference type="FunFam" id="3.80.10.10:FF:000691">
    <property type="entry name" value="Putative LRR receptor-like serine/threonine-protein kinase"/>
    <property type="match status" value="1"/>
</dbReference>
<dbReference type="SUPFAM" id="SSF52058">
    <property type="entry name" value="L domain-like"/>
    <property type="match status" value="2"/>
</dbReference>
<comment type="similarity">
    <text evidence="2">Belongs to the protein kinase superfamily. Ser/Thr protein kinase family.</text>
</comment>
<comment type="catalytic activity">
    <reaction evidence="18">
        <text>L-threonyl-[protein] + ATP = O-phospho-L-threonyl-[protein] + ADP + H(+)</text>
        <dbReference type="Rhea" id="RHEA:46608"/>
        <dbReference type="Rhea" id="RHEA-COMP:11060"/>
        <dbReference type="Rhea" id="RHEA-COMP:11605"/>
        <dbReference type="ChEBI" id="CHEBI:15378"/>
        <dbReference type="ChEBI" id="CHEBI:30013"/>
        <dbReference type="ChEBI" id="CHEBI:30616"/>
        <dbReference type="ChEBI" id="CHEBI:61977"/>
        <dbReference type="ChEBI" id="CHEBI:456216"/>
        <dbReference type="EC" id="2.7.11.1"/>
    </reaction>
</comment>
<dbReference type="Proteomes" id="UP000594263">
    <property type="component" value="Unplaced"/>
</dbReference>
<dbReference type="PROSITE" id="PS51450">
    <property type="entry name" value="LRR"/>
    <property type="match status" value="2"/>
</dbReference>
<dbReference type="InterPro" id="IPR011009">
    <property type="entry name" value="Kinase-like_dom_sf"/>
</dbReference>
<evidence type="ECO:0000256" key="22">
    <source>
        <dbReference type="SAM" id="SignalP"/>
    </source>
</evidence>
<dbReference type="GO" id="GO:0005524">
    <property type="term" value="F:ATP binding"/>
    <property type="evidence" value="ECO:0007669"/>
    <property type="project" value="UniProtKB-UniRule"/>
</dbReference>
<keyword evidence="16" id="KW-0675">Receptor</keyword>
<dbReference type="GO" id="GO:0004674">
    <property type="term" value="F:protein serine/threonine kinase activity"/>
    <property type="evidence" value="ECO:0007669"/>
    <property type="project" value="UniProtKB-KW"/>
</dbReference>
<keyword evidence="5" id="KW-0597">Phosphoprotein</keyword>
<organism evidence="24 25">
    <name type="scientific">Kalanchoe fedtschenkoi</name>
    <name type="common">Lavender scallops</name>
    <name type="synonym">South American air plant</name>
    <dbReference type="NCBI Taxonomy" id="63787"/>
    <lineage>
        <taxon>Eukaryota</taxon>
        <taxon>Viridiplantae</taxon>
        <taxon>Streptophyta</taxon>
        <taxon>Embryophyta</taxon>
        <taxon>Tracheophyta</taxon>
        <taxon>Spermatophyta</taxon>
        <taxon>Magnoliopsida</taxon>
        <taxon>eudicotyledons</taxon>
        <taxon>Gunneridae</taxon>
        <taxon>Pentapetalae</taxon>
        <taxon>Saxifragales</taxon>
        <taxon>Crassulaceae</taxon>
        <taxon>Kalanchoe</taxon>
    </lineage>
</organism>
<dbReference type="InterPro" id="IPR003591">
    <property type="entry name" value="Leu-rich_rpt_typical-subtyp"/>
</dbReference>
<keyword evidence="10" id="KW-0677">Repeat</keyword>
<dbReference type="SMART" id="SM00220">
    <property type="entry name" value="S_TKc"/>
    <property type="match status" value="1"/>
</dbReference>
<evidence type="ECO:0000313" key="25">
    <source>
        <dbReference type="Proteomes" id="UP000594263"/>
    </source>
</evidence>
<evidence type="ECO:0000259" key="23">
    <source>
        <dbReference type="PROSITE" id="PS50011"/>
    </source>
</evidence>
<dbReference type="OMA" id="EIGSMQN"/>
<dbReference type="SMART" id="SM00369">
    <property type="entry name" value="LRR_TYP"/>
    <property type="match status" value="5"/>
</dbReference>
<dbReference type="PROSITE" id="PS00107">
    <property type="entry name" value="PROTEIN_KINASE_ATP"/>
    <property type="match status" value="1"/>
</dbReference>
<evidence type="ECO:0000256" key="13">
    <source>
        <dbReference type="ARBA" id="ARBA00022840"/>
    </source>
</evidence>
<keyword evidence="15 21" id="KW-0472">Membrane</keyword>
<keyword evidence="17" id="KW-0325">Glycoprotein</keyword>
<dbReference type="FunFam" id="3.30.200.20:FF:000309">
    <property type="entry name" value="Leucine-rich repeat receptor protein kinase MSP1"/>
    <property type="match status" value="1"/>
</dbReference>
<dbReference type="FunFam" id="1.10.510.10:FF:000309">
    <property type="entry name" value="Leucine-rich repeat receptor-like protein kinase"/>
    <property type="match status" value="1"/>
</dbReference>
<dbReference type="GO" id="GO:0005886">
    <property type="term" value="C:plasma membrane"/>
    <property type="evidence" value="ECO:0007669"/>
    <property type="project" value="EnsemblPlants"/>
</dbReference>
<evidence type="ECO:0000256" key="8">
    <source>
        <dbReference type="ARBA" id="ARBA00022692"/>
    </source>
</evidence>
<evidence type="ECO:0000256" key="9">
    <source>
        <dbReference type="ARBA" id="ARBA00022729"/>
    </source>
</evidence>
<keyword evidence="4" id="KW-0723">Serine/threonine-protein kinase</keyword>
<proteinExistence type="inferred from homology"/>
<evidence type="ECO:0000256" key="19">
    <source>
        <dbReference type="ARBA" id="ARBA00048679"/>
    </source>
</evidence>
<dbReference type="GO" id="GO:0002215">
    <property type="term" value="P:defense response to nematode"/>
    <property type="evidence" value="ECO:0007669"/>
    <property type="project" value="EnsemblPlants"/>
</dbReference>
<dbReference type="GO" id="GO:0009845">
    <property type="term" value="P:seed germination"/>
    <property type="evidence" value="ECO:0007669"/>
    <property type="project" value="EnsemblPlants"/>
</dbReference>
<evidence type="ECO:0000256" key="15">
    <source>
        <dbReference type="ARBA" id="ARBA00023136"/>
    </source>
</evidence>
<dbReference type="InterPro" id="IPR050994">
    <property type="entry name" value="At_inactive_RLKs"/>
</dbReference>
<keyword evidence="9 22" id="KW-0732">Signal</keyword>
<evidence type="ECO:0000256" key="18">
    <source>
        <dbReference type="ARBA" id="ARBA00047899"/>
    </source>
</evidence>
<dbReference type="GO" id="GO:0009825">
    <property type="term" value="P:multidimensional cell growth"/>
    <property type="evidence" value="ECO:0007669"/>
    <property type="project" value="EnsemblPlants"/>
</dbReference>
<dbReference type="Pfam" id="PF13855">
    <property type="entry name" value="LRR_8"/>
    <property type="match status" value="2"/>
</dbReference>
<evidence type="ECO:0000256" key="5">
    <source>
        <dbReference type="ARBA" id="ARBA00022553"/>
    </source>
</evidence>
<evidence type="ECO:0000313" key="24">
    <source>
        <dbReference type="EnsemblPlants" id="Kaladp0048s0073.1.v1.1.CDS.1"/>
    </source>
</evidence>
<feature type="binding site" evidence="20">
    <location>
        <position position="830"/>
    </location>
    <ligand>
        <name>ATP</name>
        <dbReference type="ChEBI" id="CHEBI:30616"/>
    </ligand>
</feature>
<dbReference type="PROSITE" id="PS50011">
    <property type="entry name" value="PROTEIN_KINASE_DOM"/>
    <property type="match status" value="1"/>
</dbReference>
<feature type="chain" id="PRO_5029490093" description="non-specific serine/threonine protein kinase" evidence="22">
    <location>
        <begin position="22"/>
        <end position="1081"/>
    </location>
</feature>
<keyword evidence="14 21" id="KW-1133">Transmembrane helix</keyword>
<dbReference type="FunFam" id="3.80.10.10:FF:000041">
    <property type="entry name" value="LRR receptor-like serine/threonine-protein kinase ERECTA"/>
    <property type="match status" value="1"/>
</dbReference>
<keyword evidence="6" id="KW-0433">Leucine-rich repeat</keyword>
<reference evidence="24" key="1">
    <citation type="submission" date="2021-01" db="UniProtKB">
        <authorList>
            <consortium name="EnsemblPlants"/>
        </authorList>
    </citation>
    <scope>IDENTIFICATION</scope>
</reference>
<dbReference type="Pfam" id="PF00069">
    <property type="entry name" value="Pkinase"/>
    <property type="match status" value="1"/>
</dbReference>
<evidence type="ECO:0000256" key="2">
    <source>
        <dbReference type="ARBA" id="ARBA00008684"/>
    </source>
</evidence>
<dbReference type="Gramene" id="Kaladp0048s0073.1.v1.1">
    <property type="protein sequence ID" value="Kaladp0048s0073.1.v1.1.CDS.1"/>
    <property type="gene ID" value="Kaladp0048s0073.v1.1"/>
</dbReference>
<dbReference type="SUPFAM" id="SSF56112">
    <property type="entry name" value="Protein kinase-like (PK-like)"/>
    <property type="match status" value="1"/>
</dbReference>
<keyword evidence="25" id="KW-1185">Reference proteome</keyword>
<evidence type="ECO:0000256" key="21">
    <source>
        <dbReference type="SAM" id="Phobius"/>
    </source>
</evidence>
<evidence type="ECO:0000256" key="12">
    <source>
        <dbReference type="ARBA" id="ARBA00022777"/>
    </source>
</evidence>
<dbReference type="InterPro" id="IPR001611">
    <property type="entry name" value="Leu-rich_rpt"/>
</dbReference>
<evidence type="ECO:0000256" key="6">
    <source>
        <dbReference type="ARBA" id="ARBA00022614"/>
    </source>
</evidence>
<dbReference type="PANTHER" id="PTHR48010">
    <property type="entry name" value="OS05G0588300 PROTEIN"/>
    <property type="match status" value="1"/>
</dbReference>
<comment type="catalytic activity">
    <reaction evidence="19">
        <text>L-seryl-[protein] + ATP = O-phospho-L-seryl-[protein] + ADP + H(+)</text>
        <dbReference type="Rhea" id="RHEA:17989"/>
        <dbReference type="Rhea" id="RHEA-COMP:9863"/>
        <dbReference type="Rhea" id="RHEA-COMP:11604"/>
        <dbReference type="ChEBI" id="CHEBI:15378"/>
        <dbReference type="ChEBI" id="CHEBI:29999"/>
        <dbReference type="ChEBI" id="CHEBI:30616"/>
        <dbReference type="ChEBI" id="CHEBI:83421"/>
        <dbReference type="ChEBI" id="CHEBI:456216"/>
        <dbReference type="EC" id="2.7.11.1"/>
    </reaction>
</comment>
<evidence type="ECO:0000256" key="16">
    <source>
        <dbReference type="ARBA" id="ARBA00023170"/>
    </source>
</evidence>
<dbReference type="PANTHER" id="PTHR48010:SF96">
    <property type="entry name" value="OS05G0595800 PROTEIN"/>
    <property type="match status" value="1"/>
</dbReference>
<evidence type="ECO:0000256" key="10">
    <source>
        <dbReference type="ARBA" id="ARBA00022737"/>
    </source>
</evidence>
<feature type="transmembrane region" description="Helical" evidence="21">
    <location>
        <begin position="716"/>
        <end position="743"/>
    </location>
</feature>
<dbReference type="InterPro" id="IPR017441">
    <property type="entry name" value="Protein_kinase_ATP_BS"/>
</dbReference>
<dbReference type="PRINTS" id="PR00019">
    <property type="entry name" value="LEURICHRPT"/>
</dbReference>
<dbReference type="InterPro" id="IPR013210">
    <property type="entry name" value="LRR_N_plant-typ"/>
</dbReference>
<dbReference type="PROSITE" id="PS00108">
    <property type="entry name" value="PROTEIN_KINASE_ST"/>
    <property type="match status" value="1"/>
</dbReference>
<keyword evidence="13 20" id="KW-0067">ATP-binding</keyword>
<dbReference type="InterPro" id="IPR008271">
    <property type="entry name" value="Ser/Thr_kinase_AS"/>
</dbReference>
<feature type="signal peptide" evidence="22">
    <location>
        <begin position="1"/>
        <end position="21"/>
    </location>
</feature>
<evidence type="ECO:0000256" key="11">
    <source>
        <dbReference type="ARBA" id="ARBA00022741"/>
    </source>
</evidence>
<keyword evidence="11 20" id="KW-0547">Nucleotide-binding</keyword>
<accession>A0A7N0ZY03</accession>
<feature type="domain" description="Protein kinase" evidence="23">
    <location>
        <begin position="802"/>
        <end position="1073"/>
    </location>
</feature>
<evidence type="ECO:0000256" key="4">
    <source>
        <dbReference type="ARBA" id="ARBA00022527"/>
    </source>
</evidence>
<evidence type="ECO:0000256" key="7">
    <source>
        <dbReference type="ARBA" id="ARBA00022679"/>
    </source>
</evidence>
<evidence type="ECO:0000256" key="14">
    <source>
        <dbReference type="ARBA" id="ARBA00022989"/>
    </source>
</evidence>
<dbReference type="Gene3D" id="3.80.10.10">
    <property type="entry name" value="Ribonuclease Inhibitor"/>
    <property type="match status" value="4"/>
</dbReference>
<comment type="subcellular location">
    <subcellularLocation>
        <location evidence="1">Membrane</location>
        <topology evidence="1">Single-pass type I membrane protein</topology>
    </subcellularLocation>
</comment>
<keyword evidence="8 21" id="KW-0812">Transmembrane</keyword>
<dbReference type="Gene3D" id="1.10.510.10">
    <property type="entry name" value="Transferase(Phosphotransferase) domain 1"/>
    <property type="match status" value="1"/>
</dbReference>
<keyword evidence="7" id="KW-0808">Transferase</keyword>
<dbReference type="AlphaFoldDB" id="A0A7N0ZY03"/>
<dbReference type="EnsemblPlants" id="Kaladp0048s0073.1.v1.1">
    <property type="protein sequence ID" value="Kaladp0048s0073.1.v1.1.CDS.1"/>
    <property type="gene ID" value="Kaladp0048s0073.v1.1"/>
</dbReference>
<dbReference type="Gene3D" id="3.30.200.20">
    <property type="entry name" value="Phosphorylase Kinase, domain 1"/>
    <property type="match status" value="1"/>
</dbReference>
<name>A0A7N0ZY03_KALFE</name>
<dbReference type="Pfam" id="PF00560">
    <property type="entry name" value="LRR_1"/>
    <property type="match status" value="8"/>
</dbReference>
<evidence type="ECO:0000256" key="3">
    <source>
        <dbReference type="ARBA" id="ARBA00012513"/>
    </source>
</evidence>
<evidence type="ECO:0000256" key="20">
    <source>
        <dbReference type="PROSITE-ProRule" id="PRU10141"/>
    </source>
</evidence>
<dbReference type="InterPro" id="IPR032675">
    <property type="entry name" value="LRR_dom_sf"/>
</dbReference>
<dbReference type="CDD" id="cd14066">
    <property type="entry name" value="STKc_IRAK"/>
    <property type="match status" value="1"/>
</dbReference>
<sequence length="1081" mass="116755">MTALPLIIAAALILITVSVRAAGGSLAADIGALLTLKSFLEDGNPVNRGVYAEWGGEKGSNSNPCSWPGVLCSRDSSRVTGIDLSGNLISSPLFNNFSALTELSYLDLSGNTIGGLLPADLSSCMNLKHLNLSHNLIEGSFALTGLPSLEVLDVSTNRLSGEIASHFPQICGRLVVANLSLNRLTGRIDSCFDSCPSLQHLDLSANNFSGENWLGFARLKQYTVSENGLSGGIPSSIFASGCSLLELDLSANRFAGEFPDTVSNCVNLEMLNLWGNGFTGKIPWQIGWISTLRYLILGSNRFSGDVPDSLVNCSRLAFLDLSNNKFGGEIQSTFAKFTSLKFLVLHGNSYTGGIVESGILQLPDLVRLDLSFNNFSGQLPLELAGTRSLEFLMLSNNQFTGSIPAEYGSLVNLQALDLSFNRLTGSIPSSIGNLDSLLWLMLAGNALDGEIPAEIGNCRSLLWLNLADNRLSGKVPPELANIGANSTPTFELNRRRERVNPGSGECSAMRRWIPAKYPPFSHVYTLLTMKNCRTLWEQLLRGYGIFPVCTPGSPVRKFEISGYLQVSGNELSGELPREMGKMMAFSMLHMGENKFHGSLPPEISRIPLIVLNVSDNGFSGEIPDEIGSLKCLQNLDLSCNNFSGAFPASLNDLSELNKFNVSYNPLISGVIPKTGQLATFDKDSYLGDPLLQLPDFISNKSSMATKSTAGSKSGKLAALFVVLALLLSTFICGVLVFIVCHLIRSPADSPGYLLQEAKDRKEAESSSGSSSPWLTTDSVKVVIRLDKTAFTYEDILKATAGFSDDRVIGKGGSGIVYRGALPDGREVAVKRLQREGLDGEREFLAEMEVLSGNGFGWPHPNLVALHGWCFDGAHKILVYEYMEGGSLEDLISDRVKLTWRRRLEVAIGVSRALVFLHHECFPPVVHRDVKASNVLLDKDGKARVTDFGLARVMDVGDSHVSTTIAGTVGYVAPEYGQTWQATTKGDVYSFGILAMELATGRRAVDGGEECLVDWARRITRGGPVPLMGSGLVDGAEEMCELLRLGMKCAADAPHARPSMIQVLSLLLGISSRLKQASFNPR</sequence>
<keyword evidence="12" id="KW-0418">Kinase</keyword>
<dbReference type="InterPro" id="IPR000719">
    <property type="entry name" value="Prot_kinase_dom"/>
</dbReference>
<evidence type="ECO:0000256" key="1">
    <source>
        <dbReference type="ARBA" id="ARBA00004479"/>
    </source>
</evidence>
<protein>
    <recommendedName>
        <fullName evidence="3">non-specific serine/threonine protein kinase</fullName>
        <ecNumber evidence="3">2.7.11.1</ecNumber>
    </recommendedName>
</protein>
<evidence type="ECO:0000256" key="17">
    <source>
        <dbReference type="ARBA" id="ARBA00023180"/>
    </source>
</evidence>
<dbReference type="Pfam" id="PF08263">
    <property type="entry name" value="LRRNT_2"/>
    <property type="match status" value="1"/>
</dbReference>
<dbReference type="EC" id="2.7.11.1" evidence="3"/>